<dbReference type="PROSITE" id="PS50893">
    <property type="entry name" value="ABC_TRANSPORTER_2"/>
    <property type="match status" value="1"/>
</dbReference>
<dbReference type="EMBL" id="MOMC01000092">
    <property type="protein sequence ID" value="ONH23072.1"/>
    <property type="molecule type" value="Genomic_DNA"/>
</dbReference>
<feature type="domain" description="ABC transporter" evidence="4">
    <location>
        <begin position="27"/>
        <end position="275"/>
    </location>
</feature>
<accession>A0A1V2I0S3</accession>
<dbReference type="InterPro" id="IPR003439">
    <property type="entry name" value="ABC_transporter-like_ATP-bd"/>
</dbReference>
<keyword evidence="2" id="KW-0547">Nucleotide-binding</keyword>
<dbReference type="Proteomes" id="UP000188929">
    <property type="component" value="Unassembled WGS sequence"/>
</dbReference>
<reference evidence="6" key="1">
    <citation type="submission" date="2016-10" db="EMBL/GenBank/DDBJ databases">
        <title>Frankia sp. NRRL B-16386 Genome sequencing.</title>
        <authorList>
            <person name="Ghodhbane-Gtari F."/>
            <person name="Swanson E."/>
            <person name="Gueddou A."/>
            <person name="Hezbri K."/>
            <person name="Ktari K."/>
            <person name="Nouioui I."/>
            <person name="Morris K."/>
            <person name="Simpson S."/>
            <person name="Abebe-Akele F."/>
            <person name="Thomas K."/>
            <person name="Gtari M."/>
            <person name="Tisa L.S."/>
        </authorList>
    </citation>
    <scope>NUCLEOTIDE SEQUENCE [LARGE SCALE GENOMIC DNA]</scope>
    <source>
        <strain evidence="6">NRRL B-16386</strain>
    </source>
</reference>
<dbReference type="AlphaFoldDB" id="A0A1V2I0S3"/>
<dbReference type="Gene3D" id="3.40.50.300">
    <property type="entry name" value="P-loop containing nucleotide triphosphate hydrolases"/>
    <property type="match status" value="1"/>
</dbReference>
<evidence type="ECO:0000313" key="6">
    <source>
        <dbReference type="Proteomes" id="UP000188929"/>
    </source>
</evidence>
<gene>
    <name evidence="5" type="ORF">BL253_33850</name>
</gene>
<dbReference type="SUPFAM" id="SSF52540">
    <property type="entry name" value="P-loop containing nucleoside triphosphate hydrolases"/>
    <property type="match status" value="1"/>
</dbReference>
<evidence type="ECO:0000256" key="1">
    <source>
        <dbReference type="ARBA" id="ARBA00022448"/>
    </source>
</evidence>
<evidence type="ECO:0000259" key="4">
    <source>
        <dbReference type="PROSITE" id="PS50893"/>
    </source>
</evidence>
<keyword evidence="1" id="KW-0813">Transport</keyword>
<dbReference type="PANTHER" id="PTHR45772">
    <property type="entry name" value="CONSERVED COMPONENT OF ABC TRANSPORTER FOR NATURAL AMINO ACIDS-RELATED"/>
    <property type="match status" value="1"/>
</dbReference>
<name>A0A1V2I0S3_9ACTN</name>
<dbReference type="SMART" id="SM00382">
    <property type="entry name" value="AAA"/>
    <property type="match status" value="1"/>
</dbReference>
<evidence type="ECO:0000313" key="5">
    <source>
        <dbReference type="EMBL" id="ONH23072.1"/>
    </source>
</evidence>
<keyword evidence="6" id="KW-1185">Reference proteome</keyword>
<dbReference type="GO" id="GO:0005886">
    <property type="term" value="C:plasma membrane"/>
    <property type="evidence" value="ECO:0007669"/>
    <property type="project" value="TreeGrafter"/>
</dbReference>
<keyword evidence="3 5" id="KW-0067">ATP-binding</keyword>
<comment type="caution">
    <text evidence="5">The sequence shown here is derived from an EMBL/GenBank/DDBJ whole genome shotgun (WGS) entry which is preliminary data.</text>
</comment>
<evidence type="ECO:0000256" key="2">
    <source>
        <dbReference type="ARBA" id="ARBA00022741"/>
    </source>
</evidence>
<dbReference type="GO" id="GO:0016887">
    <property type="term" value="F:ATP hydrolysis activity"/>
    <property type="evidence" value="ECO:0007669"/>
    <property type="project" value="InterPro"/>
</dbReference>
<dbReference type="InterPro" id="IPR051120">
    <property type="entry name" value="ABC_AA/LPS_Transport"/>
</dbReference>
<evidence type="ECO:0000256" key="3">
    <source>
        <dbReference type="ARBA" id="ARBA00022840"/>
    </source>
</evidence>
<protein>
    <submittedName>
        <fullName evidence="5">ABC transporter ATP-binding protein</fullName>
    </submittedName>
</protein>
<dbReference type="STRING" id="1834516.BL253_33850"/>
<dbReference type="Pfam" id="PF00005">
    <property type="entry name" value="ABC_tran"/>
    <property type="match status" value="1"/>
</dbReference>
<dbReference type="InterPro" id="IPR003593">
    <property type="entry name" value="AAA+_ATPase"/>
</dbReference>
<proteinExistence type="predicted"/>
<sequence length="276" mass="30102">MRDVASRSAPTDGSRELTPSEHLPALLRVEDVSISFGGIKAVDQVSFTLDRGCCGIIGPNGAGKTTLLDALAGVLVPRAGRILLDGQDLTRRSSAWRAQHGIRRTFQRHQAFGWLTVEENLLVACEWRGRGWRILADLLAARSSRRRREAHLERIEHVLELCGLLSVRDQRAATLPIGQVRLMEFARAIVDEPRLLLLDEPTSGLGPADTERLGSVVSELTSKGECAAILVEHDLDFVVGLCDRLMVLTSGQVLTSGDPAEVCRDPRVVSAYIGKA</sequence>
<organism evidence="5 6">
    <name type="scientific">Pseudofrankia asymbiotica</name>
    <dbReference type="NCBI Taxonomy" id="1834516"/>
    <lineage>
        <taxon>Bacteria</taxon>
        <taxon>Bacillati</taxon>
        <taxon>Actinomycetota</taxon>
        <taxon>Actinomycetes</taxon>
        <taxon>Frankiales</taxon>
        <taxon>Frankiaceae</taxon>
        <taxon>Pseudofrankia</taxon>
    </lineage>
</organism>
<dbReference type="Pfam" id="PF12399">
    <property type="entry name" value="BCA_ABC_TP_C"/>
    <property type="match status" value="1"/>
</dbReference>
<dbReference type="InterPro" id="IPR032823">
    <property type="entry name" value="BCA_ABC_TP_C"/>
</dbReference>
<dbReference type="InterPro" id="IPR027417">
    <property type="entry name" value="P-loop_NTPase"/>
</dbReference>
<dbReference type="CDD" id="cd03219">
    <property type="entry name" value="ABC_Mj1267_LivG_branched"/>
    <property type="match status" value="1"/>
</dbReference>
<dbReference type="GO" id="GO:0005524">
    <property type="term" value="F:ATP binding"/>
    <property type="evidence" value="ECO:0007669"/>
    <property type="project" value="UniProtKB-KW"/>
</dbReference>